<dbReference type="Gene3D" id="3.30.830.10">
    <property type="entry name" value="Metalloenzyme, LuxS/M16 peptidase-like"/>
    <property type="match status" value="2"/>
</dbReference>
<dbReference type="SUPFAM" id="SSF63411">
    <property type="entry name" value="LuxS/MPP-like metallohydrolase"/>
    <property type="match status" value="2"/>
</dbReference>
<name>A0A212JWQ0_9FIRM</name>
<dbReference type="GO" id="GO:0016787">
    <property type="term" value="F:hydrolase activity"/>
    <property type="evidence" value="ECO:0007669"/>
    <property type="project" value="UniProtKB-KW"/>
</dbReference>
<dbReference type="Pfam" id="PF05193">
    <property type="entry name" value="Peptidase_M16_C"/>
    <property type="match status" value="1"/>
</dbReference>
<keyword evidence="2" id="KW-0378">Hydrolase</keyword>
<dbReference type="InterPro" id="IPR050361">
    <property type="entry name" value="MPP/UQCRC_Complex"/>
</dbReference>
<dbReference type="GO" id="GO:0046872">
    <property type="term" value="F:metal ion binding"/>
    <property type="evidence" value="ECO:0007669"/>
    <property type="project" value="InterPro"/>
</dbReference>
<dbReference type="AlphaFoldDB" id="A0A212JWQ0"/>
<dbReference type="NCBIfam" id="NF047422">
    <property type="entry name" value="YfmF_fam"/>
    <property type="match status" value="1"/>
</dbReference>
<dbReference type="EMBL" id="FLUN01000001">
    <property type="protein sequence ID" value="SBW03798.1"/>
    <property type="molecule type" value="Genomic_DNA"/>
</dbReference>
<dbReference type="InterPro" id="IPR011249">
    <property type="entry name" value="Metalloenz_LuxS/M16"/>
</dbReference>
<proteinExistence type="predicted"/>
<feature type="domain" description="Peptidase M16 C-terminal" evidence="1">
    <location>
        <begin position="199"/>
        <end position="355"/>
    </location>
</feature>
<evidence type="ECO:0000259" key="1">
    <source>
        <dbReference type="Pfam" id="PF05193"/>
    </source>
</evidence>
<dbReference type="PANTHER" id="PTHR11851:SF186">
    <property type="entry name" value="INACTIVE METALLOPROTEASE YMFF-RELATED"/>
    <property type="match status" value="1"/>
</dbReference>
<organism evidence="2">
    <name type="scientific">uncultured Eubacteriales bacterium</name>
    <dbReference type="NCBI Taxonomy" id="172733"/>
    <lineage>
        <taxon>Bacteria</taxon>
        <taxon>Bacillati</taxon>
        <taxon>Bacillota</taxon>
        <taxon>Clostridia</taxon>
        <taxon>Eubacteriales</taxon>
        <taxon>environmental samples</taxon>
    </lineage>
</organism>
<evidence type="ECO:0000313" key="2">
    <source>
        <dbReference type="EMBL" id="SBW03798.1"/>
    </source>
</evidence>
<accession>A0A212JWQ0</accession>
<dbReference type="PANTHER" id="PTHR11851">
    <property type="entry name" value="METALLOPROTEASE"/>
    <property type="match status" value="1"/>
</dbReference>
<dbReference type="InterPro" id="IPR007863">
    <property type="entry name" value="Peptidase_M16_C"/>
</dbReference>
<reference evidence="2" key="1">
    <citation type="submission" date="2016-04" db="EMBL/GenBank/DDBJ databases">
        <authorList>
            <person name="Evans L.H."/>
            <person name="Alamgir A."/>
            <person name="Owens N."/>
            <person name="Weber N.D."/>
            <person name="Virtaneva K."/>
            <person name="Barbian K."/>
            <person name="Babar A."/>
            <person name="Rosenke K."/>
        </authorList>
    </citation>
    <scope>NUCLEOTIDE SEQUENCE</scope>
    <source>
        <strain evidence="2">86</strain>
    </source>
</reference>
<gene>
    <name evidence="2" type="ORF">KL86CLO1_11825</name>
</gene>
<sequence>MAEILQKEILPRVSLTAVHTAKFKSSYMSVQFLAPINEETAALNALVPMVLRRGTERCPDMESLSAALDELFGGTIEPAIRKKGSSQCVGFAASFLDDAYAPDGTPILGAAADLLGELLLRPATGETGGFVLAYVEGERANLVDRIRAQINDKRQYAAQRLNQLMCREPDRLGDESQAAAITGEALWARYQALFGCPIQVYYAGSAPFERVEEAFRRALSGLKGHSAAAVSPAVIVPIPEAAPQSHEETMDVTQGKLGLGFRCGVRLTDPDYPAMHILNALFGGTTTSKLFLNVREKLSLCYYASSQYDKFRGLLLVSSGVEFDKRQQAQDEILAQLENCRRGNVEPWELEAAKRSAVSTTLTMLDSQSRMEDFWLGQAVMPGGSPEELAARYETVTMDEVVAAAQKITLHTVYFLKGKEEGANGQ</sequence>
<dbReference type="EC" id="3.4.24.-" evidence="2"/>
<protein>
    <submittedName>
        <fullName evidence="2">Peptidase M16 inactive domain protein</fullName>
        <ecNumber evidence="2">3.4.24.-</ecNumber>
    </submittedName>
</protein>